<sequence length="101" mass="11427">MKNKTYHTKLTLDQSKRLNMAVEGSVEAPPLLASLKHFKPSQDKQEQEQTISARPTPRRQGRYMPLTSSRPLVMTAHPTPCRQSHSSTPVIPSRVILLLVR</sequence>
<dbReference type="Proteomes" id="UP001487740">
    <property type="component" value="Unassembled WGS sequence"/>
</dbReference>
<proteinExistence type="predicted"/>
<accession>A0AAW0UJ78</accession>
<feature type="region of interest" description="Disordered" evidence="1">
    <location>
        <begin position="37"/>
        <end position="65"/>
    </location>
</feature>
<evidence type="ECO:0000313" key="3">
    <source>
        <dbReference type="Proteomes" id="UP001487740"/>
    </source>
</evidence>
<protein>
    <submittedName>
        <fullName evidence="2">Uncharacterized protein</fullName>
    </submittedName>
</protein>
<dbReference type="EMBL" id="JARAKH010000011">
    <property type="protein sequence ID" value="KAK8399725.1"/>
    <property type="molecule type" value="Genomic_DNA"/>
</dbReference>
<comment type="caution">
    <text evidence="2">The sequence shown here is derived from an EMBL/GenBank/DDBJ whole genome shotgun (WGS) entry which is preliminary data.</text>
</comment>
<gene>
    <name evidence="2" type="ORF">O3P69_003620</name>
</gene>
<evidence type="ECO:0000313" key="2">
    <source>
        <dbReference type="EMBL" id="KAK8399725.1"/>
    </source>
</evidence>
<evidence type="ECO:0000256" key="1">
    <source>
        <dbReference type="SAM" id="MobiDB-lite"/>
    </source>
</evidence>
<organism evidence="2 3">
    <name type="scientific">Scylla paramamosain</name>
    <name type="common">Mud crab</name>
    <dbReference type="NCBI Taxonomy" id="85552"/>
    <lineage>
        <taxon>Eukaryota</taxon>
        <taxon>Metazoa</taxon>
        <taxon>Ecdysozoa</taxon>
        <taxon>Arthropoda</taxon>
        <taxon>Crustacea</taxon>
        <taxon>Multicrustacea</taxon>
        <taxon>Malacostraca</taxon>
        <taxon>Eumalacostraca</taxon>
        <taxon>Eucarida</taxon>
        <taxon>Decapoda</taxon>
        <taxon>Pleocyemata</taxon>
        <taxon>Brachyura</taxon>
        <taxon>Eubrachyura</taxon>
        <taxon>Portunoidea</taxon>
        <taxon>Portunidae</taxon>
        <taxon>Portuninae</taxon>
        <taxon>Scylla</taxon>
    </lineage>
</organism>
<reference evidence="2 3" key="1">
    <citation type="submission" date="2023-03" db="EMBL/GenBank/DDBJ databases">
        <title>High-quality genome of Scylla paramamosain provides insights in environmental adaptation.</title>
        <authorList>
            <person name="Zhang L."/>
        </authorList>
    </citation>
    <scope>NUCLEOTIDE SEQUENCE [LARGE SCALE GENOMIC DNA]</scope>
    <source>
        <strain evidence="2">LZ_2023a</strain>
        <tissue evidence="2">Muscle</tissue>
    </source>
</reference>
<keyword evidence="3" id="KW-1185">Reference proteome</keyword>
<dbReference type="AlphaFoldDB" id="A0AAW0UJ78"/>
<name>A0AAW0UJ78_SCYPA</name>